<protein>
    <submittedName>
        <fullName evidence="3">Myo-inositol 2-dehydrogenase</fullName>
    </submittedName>
</protein>
<dbReference type="RefSeq" id="WP_201773313.1">
    <property type="nucleotide sequence ID" value="NZ_JXSL01000030.1"/>
</dbReference>
<evidence type="ECO:0000313" key="3">
    <source>
        <dbReference type="EMBL" id="KIL97717.1"/>
    </source>
</evidence>
<dbReference type="AlphaFoldDB" id="A0A0C2U894"/>
<dbReference type="STRING" id="272627.CCC_00778"/>
<dbReference type="PANTHER" id="PTHR43249">
    <property type="entry name" value="UDP-N-ACETYL-2-AMINO-2-DEOXY-D-GLUCURONATE OXIDASE"/>
    <property type="match status" value="1"/>
</dbReference>
<reference evidence="3 4" key="1">
    <citation type="submission" date="2015-01" db="EMBL/GenBank/DDBJ databases">
        <title>Genome Sequence of Magnetospirillum magnetotacticum Strain MS-1.</title>
        <authorList>
            <person name="Marinov G.K."/>
            <person name="Smalley M.D."/>
            <person name="DeSalvo G."/>
        </authorList>
    </citation>
    <scope>NUCLEOTIDE SEQUENCE [LARGE SCALE GENOMIC DNA]</scope>
    <source>
        <strain evidence="3 4">MS-1</strain>
    </source>
</reference>
<dbReference type="Pfam" id="PF01408">
    <property type="entry name" value="GFO_IDH_MocA"/>
    <property type="match status" value="1"/>
</dbReference>
<name>A0A0C2U894_PARME</name>
<feature type="domain" description="GFO/IDH/MocA-like oxidoreductase" evidence="2">
    <location>
        <begin position="135"/>
        <end position="256"/>
    </location>
</feature>
<dbReference type="Proteomes" id="UP000031971">
    <property type="component" value="Unassembled WGS sequence"/>
</dbReference>
<dbReference type="SUPFAM" id="SSF51735">
    <property type="entry name" value="NAD(P)-binding Rossmann-fold domains"/>
    <property type="match status" value="1"/>
</dbReference>
<dbReference type="PANTHER" id="PTHR43249:SF1">
    <property type="entry name" value="D-GLUCOSIDE 3-DEHYDROGENASE"/>
    <property type="match status" value="1"/>
</dbReference>
<dbReference type="InterPro" id="IPR036291">
    <property type="entry name" value="NAD(P)-bd_dom_sf"/>
</dbReference>
<dbReference type="Pfam" id="PF22725">
    <property type="entry name" value="GFO_IDH_MocA_C3"/>
    <property type="match status" value="1"/>
</dbReference>
<dbReference type="InterPro" id="IPR000683">
    <property type="entry name" value="Gfo/Idh/MocA-like_OxRdtase_N"/>
</dbReference>
<dbReference type="InterPro" id="IPR052515">
    <property type="entry name" value="Gfo/Idh/MocA_Oxidoreductase"/>
</dbReference>
<keyword evidence="4" id="KW-1185">Reference proteome</keyword>
<evidence type="ECO:0000259" key="1">
    <source>
        <dbReference type="Pfam" id="PF01408"/>
    </source>
</evidence>
<feature type="domain" description="Gfo/Idh/MocA-like oxidoreductase N-terminal" evidence="1">
    <location>
        <begin position="6"/>
        <end position="119"/>
    </location>
</feature>
<dbReference type="Gene3D" id="3.40.50.720">
    <property type="entry name" value="NAD(P)-binding Rossmann-like Domain"/>
    <property type="match status" value="1"/>
</dbReference>
<accession>A0A0C2U894</accession>
<comment type="caution">
    <text evidence="3">The sequence shown here is derived from an EMBL/GenBank/DDBJ whole genome shotgun (WGS) entry which is preliminary data.</text>
</comment>
<organism evidence="3 4">
    <name type="scientific">Paramagnetospirillum magnetotacticum MS-1</name>
    <dbReference type="NCBI Taxonomy" id="272627"/>
    <lineage>
        <taxon>Bacteria</taxon>
        <taxon>Pseudomonadati</taxon>
        <taxon>Pseudomonadota</taxon>
        <taxon>Alphaproteobacteria</taxon>
        <taxon>Rhodospirillales</taxon>
        <taxon>Magnetospirillaceae</taxon>
        <taxon>Paramagnetospirillum</taxon>
    </lineage>
</organism>
<sequence length="371" mass="40745">MRTNTVKVALVGCGRIAGHHARSIVATDGVQLAAVCDLAEDKALAYSNEFGVPSYTDYRRMLAEHPEISVVAVITPSGMHSEHGLEMMERFGKHIILEKPTMMRPEQLVHAWGVADRLNLSIFPVFQNRHNKAVTRVRQALAAGELGEIRIMSVRVRWCRPQRYYDLAPWRGTFSHDGGALTNQGIHHVDLLRHLGGEVDQVSATMRTLGADIEVEDTVVATMRYRSQAVGVLEVTTAARPDDFEASISIVGEKGLAQIGGIAVNELQVFTPDPAACAANSEDFKSFEGNGAVYGFGHSQMYRDIAAHFHQGKAYPVSREDCLGTLKLLHAFYRSDEAAGGWVDVDSPEQSTRLGRPDDAISNLYRTPLHG</sequence>
<evidence type="ECO:0000313" key="4">
    <source>
        <dbReference type="Proteomes" id="UP000031971"/>
    </source>
</evidence>
<evidence type="ECO:0000259" key="2">
    <source>
        <dbReference type="Pfam" id="PF22725"/>
    </source>
</evidence>
<dbReference type="SUPFAM" id="SSF55347">
    <property type="entry name" value="Glyceraldehyde-3-phosphate dehydrogenase-like, C-terminal domain"/>
    <property type="match status" value="1"/>
</dbReference>
<gene>
    <name evidence="3" type="ORF">CCC_00778</name>
</gene>
<dbReference type="InterPro" id="IPR055170">
    <property type="entry name" value="GFO_IDH_MocA-like_dom"/>
</dbReference>
<proteinExistence type="predicted"/>
<dbReference type="GO" id="GO:0000166">
    <property type="term" value="F:nucleotide binding"/>
    <property type="evidence" value="ECO:0007669"/>
    <property type="project" value="InterPro"/>
</dbReference>
<dbReference type="Gene3D" id="3.30.360.10">
    <property type="entry name" value="Dihydrodipicolinate Reductase, domain 2"/>
    <property type="match status" value="1"/>
</dbReference>
<dbReference type="EMBL" id="JXSL01000030">
    <property type="protein sequence ID" value="KIL97717.1"/>
    <property type="molecule type" value="Genomic_DNA"/>
</dbReference>